<dbReference type="AlphaFoldDB" id="A0A0R3TS77"/>
<reference evidence="2 3" key="2">
    <citation type="submission" date="2018-11" db="EMBL/GenBank/DDBJ databases">
        <authorList>
            <consortium name="Pathogen Informatics"/>
        </authorList>
    </citation>
    <scope>NUCLEOTIDE SEQUENCE [LARGE SCALE GENOMIC DNA]</scope>
</reference>
<name>A0A0R3TS77_RODNA</name>
<dbReference type="WBParaSite" id="HNAJ_0001048701-mRNA-1">
    <property type="protein sequence ID" value="HNAJ_0001048701-mRNA-1"/>
    <property type="gene ID" value="HNAJ_0001048701"/>
</dbReference>
<feature type="region of interest" description="Disordered" evidence="1">
    <location>
        <begin position="95"/>
        <end position="127"/>
    </location>
</feature>
<protein>
    <submittedName>
        <fullName evidence="4">Ovule protein</fullName>
    </submittedName>
</protein>
<proteinExistence type="predicted"/>
<keyword evidence="3" id="KW-1185">Reference proteome</keyword>
<sequence>MQRNPNLYSGVKTRKSAPLIPYPLSTTPNAPQLPVHNQHVPHLRRDQPMPPTIGFRWDIINGPNTTPPYPVMDNVGMRTNTADYSFKPVNEGSAEIRNSYKPDNTSSNINDIDSSVSHTTPSSPNVKLAADSQDRDIFTCEQIKVNEARPQPPLRGNKMHFARRGHPYPVEAYAKMKVLPCDHLGGDDCTKH</sequence>
<accession>A0A0R3TS77</accession>
<organism evidence="4">
    <name type="scientific">Rodentolepis nana</name>
    <name type="common">Dwarf tapeworm</name>
    <name type="synonym">Hymenolepis nana</name>
    <dbReference type="NCBI Taxonomy" id="102285"/>
    <lineage>
        <taxon>Eukaryota</taxon>
        <taxon>Metazoa</taxon>
        <taxon>Spiralia</taxon>
        <taxon>Lophotrochozoa</taxon>
        <taxon>Platyhelminthes</taxon>
        <taxon>Cestoda</taxon>
        <taxon>Eucestoda</taxon>
        <taxon>Cyclophyllidea</taxon>
        <taxon>Hymenolepididae</taxon>
        <taxon>Rodentolepis</taxon>
    </lineage>
</organism>
<evidence type="ECO:0000313" key="4">
    <source>
        <dbReference type="WBParaSite" id="HNAJ_0001048701-mRNA-1"/>
    </source>
</evidence>
<evidence type="ECO:0000256" key="1">
    <source>
        <dbReference type="SAM" id="MobiDB-lite"/>
    </source>
</evidence>
<dbReference type="EMBL" id="UZAE01013073">
    <property type="protein sequence ID" value="VDO08051.1"/>
    <property type="molecule type" value="Genomic_DNA"/>
</dbReference>
<feature type="compositionally biased region" description="Low complexity" evidence="1">
    <location>
        <begin position="103"/>
        <end position="117"/>
    </location>
</feature>
<evidence type="ECO:0000313" key="3">
    <source>
        <dbReference type="Proteomes" id="UP000278807"/>
    </source>
</evidence>
<dbReference type="OrthoDB" id="10474784at2759"/>
<dbReference type="Proteomes" id="UP000278807">
    <property type="component" value="Unassembled WGS sequence"/>
</dbReference>
<reference evidence="4" key="1">
    <citation type="submission" date="2017-02" db="UniProtKB">
        <authorList>
            <consortium name="WormBaseParasite"/>
        </authorList>
    </citation>
    <scope>IDENTIFICATION</scope>
</reference>
<evidence type="ECO:0000313" key="2">
    <source>
        <dbReference type="EMBL" id="VDO08051.1"/>
    </source>
</evidence>
<gene>
    <name evidence="2" type="ORF">HNAJ_LOCUS10482</name>
</gene>